<dbReference type="PANTHER" id="PTHR11177:SF333">
    <property type="entry name" value="CHITINASE"/>
    <property type="match status" value="1"/>
</dbReference>
<feature type="compositionally biased region" description="Low complexity" evidence="1">
    <location>
        <begin position="2929"/>
        <end position="2966"/>
    </location>
</feature>
<keyword evidence="4" id="KW-1185">Reference proteome</keyword>
<dbReference type="InterPro" id="IPR011583">
    <property type="entry name" value="Chitinase_II/V-like_cat"/>
</dbReference>
<dbReference type="SUPFAM" id="SSF54556">
    <property type="entry name" value="Chitinase insertion domain"/>
    <property type="match status" value="1"/>
</dbReference>
<dbReference type="InterPro" id="IPR050314">
    <property type="entry name" value="Glycosyl_Hydrlase_18"/>
</dbReference>
<feature type="compositionally biased region" description="Low complexity" evidence="1">
    <location>
        <begin position="2774"/>
        <end position="2797"/>
    </location>
</feature>
<reference evidence="3 4" key="1">
    <citation type="submission" date="2024-10" db="EMBL/GenBank/DDBJ databases">
        <title>Updated reference genomes for cyclostephanoid diatoms.</title>
        <authorList>
            <person name="Roberts W.R."/>
            <person name="Alverson A.J."/>
        </authorList>
    </citation>
    <scope>NUCLEOTIDE SEQUENCE [LARGE SCALE GENOMIC DNA]</scope>
    <source>
        <strain evidence="3 4">AJA228-03</strain>
    </source>
</reference>
<evidence type="ECO:0000256" key="1">
    <source>
        <dbReference type="SAM" id="MobiDB-lite"/>
    </source>
</evidence>
<evidence type="ECO:0000313" key="3">
    <source>
        <dbReference type="EMBL" id="KAL3815348.1"/>
    </source>
</evidence>
<feature type="region of interest" description="Disordered" evidence="1">
    <location>
        <begin position="2924"/>
        <end position="3003"/>
    </location>
</feature>
<dbReference type="InterPro" id="IPR017853">
    <property type="entry name" value="GH"/>
</dbReference>
<feature type="region of interest" description="Disordered" evidence="1">
    <location>
        <begin position="1180"/>
        <end position="1301"/>
    </location>
</feature>
<organism evidence="3 4">
    <name type="scientific">Cyclostephanos tholiformis</name>
    <dbReference type="NCBI Taxonomy" id="382380"/>
    <lineage>
        <taxon>Eukaryota</taxon>
        <taxon>Sar</taxon>
        <taxon>Stramenopiles</taxon>
        <taxon>Ochrophyta</taxon>
        <taxon>Bacillariophyta</taxon>
        <taxon>Coscinodiscophyceae</taxon>
        <taxon>Thalassiosirophycidae</taxon>
        <taxon>Stephanodiscales</taxon>
        <taxon>Stephanodiscaceae</taxon>
        <taxon>Cyclostephanos</taxon>
    </lineage>
</organism>
<dbReference type="InterPro" id="IPR001223">
    <property type="entry name" value="Glyco_hydro18_cat"/>
</dbReference>
<feature type="compositionally biased region" description="Acidic residues" evidence="1">
    <location>
        <begin position="260"/>
        <end position="274"/>
    </location>
</feature>
<dbReference type="Gene3D" id="3.20.20.80">
    <property type="entry name" value="Glycosidases"/>
    <property type="match status" value="1"/>
</dbReference>
<feature type="region of interest" description="Disordered" evidence="1">
    <location>
        <begin position="3101"/>
        <end position="3199"/>
    </location>
</feature>
<feature type="region of interest" description="Disordered" evidence="1">
    <location>
        <begin position="255"/>
        <end position="291"/>
    </location>
</feature>
<gene>
    <name evidence="3" type="ORF">ACHAXA_002132</name>
</gene>
<dbReference type="SUPFAM" id="SSF51445">
    <property type="entry name" value="(Trans)glycosidases"/>
    <property type="match status" value="1"/>
</dbReference>
<dbReference type="PROSITE" id="PS51910">
    <property type="entry name" value="GH18_2"/>
    <property type="match status" value="1"/>
</dbReference>
<feature type="non-terminal residue" evidence="3">
    <location>
        <position position="1"/>
    </location>
</feature>
<feature type="region of interest" description="Disordered" evidence="1">
    <location>
        <begin position="1"/>
        <end position="39"/>
    </location>
</feature>
<feature type="compositionally biased region" description="Basic and acidic residues" evidence="1">
    <location>
        <begin position="123"/>
        <end position="139"/>
    </location>
</feature>
<sequence>RKRNKKGGGGGGGRDGGEGERIRSIIPPGGGGGEANGATRANSSKTDIFHLMGGAVEVGNDAPFGNVGGLTIVQLYSSTPLRPREFEGTGTEFVHFKHSHEKDGYGESTFPPTLVPSSPTRLPTKEPTKEPTRVPDGEPTKFPTKRPTKMPTKSPTRMPREEDNQALLDPQSDDVLPSSTDPPAPASTTNTDGGFYCGDSVGQASYCEYPCPNGVQDCVNGGFCYAVTECRDGRAPSPPAVGNAASSHPIIVYSDSGPPVDDDDGDVPSEEVEVDTDRPSRKPMNPPPPRKPGGYYCGKTIEAAGKCDVPCETIADCASGFCYNVEQCPSGMGPVGNVDIPTPPNDGGFYCGSSVKEASACDVPCPNGIEDCDVGFCYAVTSCKAGGEVSSPSGSPIMAVSESIASDSPTLKPVSALGDEFHCGTSHINASNWCEYSCPTGSPTDCPAGLNCYASTGCTEADAGVPPTQAPSHDSSATFYCGTSFQNASATCGVACPSGKSGDCPTGMACYANTPCDKSDKMFYCGTSMVNASASCEHSCPSGLDSQCPPGLTCYGTQTCQDRGEDDEPLGPPKVAEGTNYCGYSYEHASTVCNEPCPNGRNEECPDGMSCYSSTPCEERGTFYCGLSWNNAASSCKLPCPSGTDDDCPTGTHCYAYTPCNKTDTFMCGTSFEEASSSCDKPCPTGSPTECPDGTSCFTHTTCDAVDTKDDTPEPTSTDLYIPGDSYYCGTSFLEASSQCTHPCPTRHDSECPNGEKCYGSTPCPTRKTYYCGASINEASAMCDFPCPTGSSSDCPTGMSCFAFTTCADKDSFYCGSNFMDAGGTCDKPCPSGLSSDCPKNLSCFAHTTCNVVPEPSNSTVPAGPGDLSAFCGASFDEATRSCSLPCPTGLNRDCPDGMTCHPHTSCQDRDSFMCGHSWEEAASTCSDPCPSGEHSDCPDGMKCFAYTPCNNAGSFFCGASFDEAASCDHPCPSGDSKDCPSGLSCFSYTSCGVGDFNPTVAPVPTPAPTVPHNFTIGDSFYCGSSHKDASGKCEHPCPSGKSTDCPTGLACFEFTTCVGRGKSPTSLDEDLTPIEELDSFYCGLDYADANEKCKVPCPNGTSLECPPKESCIPFTTCNDNKASTEDPQTPSVISSTFFCGASKEEADASCIPCPLGPSDCPDDLDCFAFSTCLVASPGAAPSSPGVTPSSSGGTPSFPGVSPSSPGGTPSSPGATPSSSGGTPSSPGATPSSPGGTPSFPGVPPSSPGGTPSSPGATLSTPGATPSSPGGMPYYPGATPSSPGATPSSSGGKPSSPGAPNAQPTSFYCGSSFENATSSCSTPCSGGSSSECPVGQSCYGYTSCNDKDSFYCGKTWEDASSSCSKSCQINADCELDEVCFGYTTCSIQNTDIPVESFYCGNSFEEASMMCKKACPSGKHSDCPGGELCHPYTPCGERDSSFCGSSWVDASTSCLIPCPSGSSSDCPEDQLCFPSTPCDEVQSFFCGMTFDDANDKCSRPCVSGRSSDCDDGEGCFAYTLCSENGTNAVPTPPLPPVSRAPPDSFYCGASYDDAAMTCGEPCPSGKSEDCPDNLLCFASTPCSDKGSFFCGTTWEAAAASCKLPCPSGLSSDCPKDESCYAYTPCSKTETFYCGTTFYDASSTCTDPCPTGKDSDCPEGETCHKYTPCDDVNTGDDEDSSLLPFPVDSYFCGSNFVDASTKCYLPCPTGGAAECPVGEACYGNTPCSSGDSSFCGKTWYDAASECKNPCPSGLDDECPDGTKCFGYTPCSENNSFYCGVNFLDASTTCAKPCPTGSSAECPPGLACFPNTPCDMAPFSNDTNDSADVLDTRAPTIVPPTKIPTKMPSVEILTSSPTLTLVELKATGAPHTGMSLYCGSDIDSIDCLLPCSNGDECPNGQECYATQKCSSSFYCGESFFDANRTCSQQCSDGSDRSCPTGMKCYAQTSCAERTPTNPGGIVDVGTSYCGRNYTDAATSCSLACPSGSSTECAQLGPEYSCFGNTPCDGKDSYFCGATWSHASSNCLFPCRSGKDSECPDGTFCFPYTTCDKNDTFMCGSSFNDASSCNRPCPSGSSSDCNFGESCFTHTACGANDTKADSSEPGSPQFGSPGSPQSGSPGSPQPGPLDDSPYIPGDSFYCGTSYLDAATQCTTACPTRLDSECPDGQKCFANTPCPNRETYFCGTSLEQASASCQYPCPTGESDECPGNLSCYAFTSCADKSSYFCGTNYIDASSTCSISCESGKSSDCPDGLSCFAFTTCNEDDGAVEAFCGTSFDSQDCTAPCESSEDCPAGEACFPFTSCKTSTIDFPVESFYCGTTFEEASMSCSDACPSGSHAECPSNQFCFPKTPCSERDSYYCGISSTDASTKCQVPCPSGSDNQCPVGTSCFPAPSCKQSDSFFCGLSFDDASSSCSIPCKFGRSAQCPGEMGCFPHTLCNANGTNAVSSGDLEPIPKVPPDSYFCGKSYDDATSSCNHECPSGSSSECPNNLQCFAGTSCKASGSFFCGTSWEEAASTCTKPCGNGLDSTCPFGEQCFGFTPCMRSDTFFCGKTFDEASKSCTKACPSGLDSECPGEICHKYTTCAADGTPSFAAENDWPEGSFFCGLTFDDASTKCATPCSSGSSVECPIGQACFSGTPCNLLPEDIEDDEDEEGDITMEIIEPEDELIPNFSQSVPPESYFCGLSYEEASEKCSVPCTDGSDSKCPNGQKCYAFTPCAKPESFFCGKNTDDANRSCAIPCRSGKSNDCPLGQSCYAYTTCDSSLTSMDIESTSITASPSQSPTPNPTTAAPSTSPIESPTDEPTESPTTKISLDFEKPEDELIPNFLASVPPESYFCGLNYEEASEKCSVPCTDGSDSKCPNGQKCYAFTPCAKPESFFCGKNIDDASKSCAIPCRSGKSNDCPLGQSCYAYTTCDSSLTSMDIESSPITASPSQSPTPNPTTAAPSTSPIESPTDVPTESPTTEYPTPSPTDEPTPIPTLHPTESPTEFPTKYPTKLPTSPPTKKPIIPVVLSVPKDSFYCGVTFDHASQLCGIACPDGNDDCPVGLTCFGNTPCGDKNSFFCGVSFEDANGKCTTQCKTGSADECPKGQSCFAYTMCKPDTRAPTDSPSKKPTPYPTKTREPTPYPTIEPTTKEPTPEPITQRPTSEPTKMKTEPAVAEPAEEEPAEEEPAEEEPAEEEPAEEEPAEEEPAEEKPEEASAALAIEIKHCDDPLAMTVNQAYWRSWSSDSPETCNKFDASDIDGTSYTHVVYSFASISADGLVEPWIGSWDEVDKYKEFNKVKERNPEVKTIIAVTEGVFYGSGMNPVTFNEVVESETSRMAFAQSAISFLELYDFDGIEIDWDAPLDTDKGGSPDNYELFVSFAEEIRLAIEKSGKEFIFTIVLPPTDWELYDYDVIGLSEHVDWFNLMSFDYHTPKDIPKTVGAHSDLKLIDSVIFDLLKETASTKFVLGMAAFGRTYTLSDDRCQELGCPFRSPGLGGCGNTKGFLPFSEIHEYIESRSYDQLHQDVSSSSMVAVVDGDQMISFDDESTWAIKESYAEMMCLRGTMLWSVDMLKPNSSSQPRLNTADTGRLLSTLDSADLGCDICNGLDLIEDKIVTYAGNITTCRYLSALHHLTKASNFKCSLARSLLTSVCCSHVENKELPAHDPTPSSKPCNICHKDQINHELKHEEFVDYKGTSVSCLELNSILAKNEVQDSEMCTDTQSVLFDDCCYEKCTLCGDKSLKYDATVKYNNQILSCRELGPMLTLGMVHEGSDKCDAIQTTYSNTCCYSPPKKRCSLCEHGSVSLEVNSHSFIKTRSSSIHCMNLANSLAEREEDGSLVCEESKLDYSTTCCIASSSPRPGSDASYYDWLADHIKKSSPNAASIATMSTWSLLMTTLLLAWRQ</sequence>
<dbReference type="Proteomes" id="UP001530377">
    <property type="component" value="Unassembled WGS sequence"/>
</dbReference>
<feature type="compositionally biased region" description="Pro residues" evidence="1">
    <location>
        <begin position="2967"/>
        <end position="2979"/>
    </location>
</feature>
<proteinExistence type="predicted"/>
<feature type="compositionally biased region" description="Low complexity" evidence="1">
    <location>
        <begin position="2099"/>
        <end position="2118"/>
    </location>
</feature>
<dbReference type="SMART" id="SM00636">
    <property type="entry name" value="Glyco_18"/>
    <property type="match status" value="1"/>
</dbReference>
<comment type="caution">
    <text evidence="3">The sequence shown here is derived from an EMBL/GenBank/DDBJ whole genome shotgun (WGS) entry which is preliminary data.</text>
</comment>
<evidence type="ECO:0000259" key="2">
    <source>
        <dbReference type="PROSITE" id="PS51910"/>
    </source>
</evidence>
<evidence type="ECO:0000313" key="4">
    <source>
        <dbReference type="Proteomes" id="UP001530377"/>
    </source>
</evidence>
<feature type="compositionally biased region" description="Low complexity" evidence="1">
    <location>
        <begin position="1180"/>
        <end position="1240"/>
    </location>
</feature>
<feature type="region of interest" description="Disordered" evidence="1">
    <location>
        <begin position="2095"/>
        <end position="2126"/>
    </location>
</feature>
<dbReference type="InterPro" id="IPR029070">
    <property type="entry name" value="Chitinase_insertion_sf"/>
</dbReference>
<feature type="region of interest" description="Disordered" evidence="1">
    <location>
        <begin position="101"/>
        <end position="192"/>
    </location>
</feature>
<feature type="region of interest" description="Disordered" evidence="1">
    <location>
        <begin position="2770"/>
        <end position="2814"/>
    </location>
</feature>
<dbReference type="EMBL" id="JALLPB020000203">
    <property type="protein sequence ID" value="KAL3815348.1"/>
    <property type="molecule type" value="Genomic_DNA"/>
</dbReference>
<feature type="domain" description="GH18" evidence="2">
    <location>
        <begin position="3217"/>
        <end position="3585"/>
    </location>
</feature>
<feature type="compositionally biased region" description="Low complexity" evidence="1">
    <location>
        <begin position="1248"/>
        <end position="1300"/>
    </location>
</feature>
<dbReference type="Pfam" id="PF00704">
    <property type="entry name" value="Glyco_hydro_18"/>
    <property type="match status" value="1"/>
</dbReference>
<dbReference type="Gene3D" id="3.10.50.10">
    <property type="match status" value="1"/>
</dbReference>
<protein>
    <recommendedName>
        <fullName evidence="2">GH18 domain-containing protein</fullName>
    </recommendedName>
</protein>
<accession>A0ABD3RR42</accession>
<name>A0ABD3RR42_9STRA</name>
<dbReference type="PANTHER" id="PTHR11177">
    <property type="entry name" value="CHITINASE"/>
    <property type="match status" value="1"/>
</dbReference>
<feature type="compositionally biased region" description="Acidic residues" evidence="1">
    <location>
        <begin position="3161"/>
        <end position="3192"/>
    </location>
</feature>